<reference evidence="5" key="1">
    <citation type="journal article" date="2023" name="bioRxiv">
        <title>Improved chromosome-level genome assembly for marigold (Tagetes erecta).</title>
        <authorList>
            <person name="Jiang F."/>
            <person name="Yuan L."/>
            <person name="Wang S."/>
            <person name="Wang H."/>
            <person name="Xu D."/>
            <person name="Wang A."/>
            <person name="Fan W."/>
        </authorList>
    </citation>
    <scope>NUCLEOTIDE SEQUENCE</scope>
    <source>
        <strain evidence="5">WSJ</strain>
        <tissue evidence="5">Leaf</tissue>
    </source>
</reference>
<dbReference type="InterPro" id="IPR014002">
    <property type="entry name" value="Agenet_dom_plant"/>
</dbReference>
<dbReference type="InterPro" id="IPR007930">
    <property type="entry name" value="DUF724"/>
</dbReference>
<dbReference type="AlphaFoldDB" id="A0AAD8KD48"/>
<evidence type="ECO:0000313" key="6">
    <source>
        <dbReference type="Proteomes" id="UP001229421"/>
    </source>
</evidence>
<dbReference type="Pfam" id="PF05641">
    <property type="entry name" value="Agenet"/>
    <property type="match status" value="1"/>
</dbReference>
<feature type="region of interest" description="Disordered" evidence="3">
    <location>
        <begin position="241"/>
        <end position="262"/>
    </location>
</feature>
<protein>
    <recommendedName>
        <fullName evidence="4">Agenet domain-containing protein</fullName>
    </recommendedName>
</protein>
<proteinExistence type="predicted"/>
<evidence type="ECO:0000256" key="1">
    <source>
        <dbReference type="ARBA" id="ARBA00022448"/>
    </source>
</evidence>
<organism evidence="5 6">
    <name type="scientific">Tagetes erecta</name>
    <name type="common">African marigold</name>
    <dbReference type="NCBI Taxonomy" id="13708"/>
    <lineage>
        <taxon>Eukaryota</taxon>
        <taxon>Viridiplantae</taxon>
        <taxon>Streptophyta</taxon>
        <taxon>Embryophyta</taxon>
        <taxon>Tracheophyta</taxon>
        <taxon>Spermatophyta</taxon>
        <taxon>Magnoliopsida</taxon>
        <taxon>eudicotyledons</taxon>
        <taxon>Gunneridae</taxon>
        <taxon>Pentapetalae</taxon>
        <taxon>asterids</taxon>
        <taxon>campanulids</taxon>
        <taxon>Asterales</taxon>
        <taxon>Asteraceae</taxon>
        <taxon>Asteroideae</taxon>
        <taxon>Heliantheae alliance</taxon>
        <taxon>Tageteae</taxon>
        <taxon>Tagetes</taxon>
    </lineage>
</organism>
<dbReference type="InterPro" id="IPR008395">
    <property type="entry name" value="Agenet-like_dom"/>
</dbReference>
<keyword evidence="1" id="KW-0813">Transport</keyword>
<name>A0AAD8KD48_TARER</name>
<dbReference type="PANTHER" id="PTHR31917:SF114">
    <property type="entry name" value="AGENET-LIKE DOMAIN-CONTAINING PROTEIN"/>
    <property type="match status" value="1"/>
</dbReference>
<keyword evidence="6" id="KW-1185">Reference proteome</keyword>
<dbReference type="Pfam" id="PF05266">
    <property type="entry name" value="DUF724"/>
    <property type="match status" value="1"/>
</dbReference>
<evidence type="ECO:0000256" key="2">
    <source>
        <dbReference type="ARBA" id="ARBA00022604"/>
    </source>
</evidence>
<dbReference type="EMBL" id="JAUHHV010000007">
    <property type="protein sequence ID" value="KAK1418916.1"/>
    <property type="molecule type" value="Genomic_DNA"/>
</dbReference>
<accession>A0AAD8KD48</accession>
<feature type="domain" description="Agenet" evidence="4">
    <location>
        <begin position="110"/>
        <end position="169"/>
    </location>
</feature>
<comment type="caution">
    <text evidence="5">The sequence shown here is derived from an EMBL/GenBank/DDBJ whole genome shotgun (WGS) entry which is preliminary data.</text>
</comment>
<gene>
    <name evidence="5" type="ORF">QVD17_28067</name>
</gene>
<dbReference type="CDD" id="cd20406">
    <property type="entry name" value="Tudor_Agenet_AtDUF_rpt2_4"/>
    <property type="match status" value="1"/>
</dbReference>
<keyword evidence="2" id="KW-0341">Growth regulation</keyword>
<dbReference type="PANTHER" id="PTHR31917">
    <property type="entry name" value="AGENET DOMAIN-CONTAINING PROTEIN-RELATED"/>
    <property type="match status" value="1"/>
</dbReference>
<dbReference type="SMART" id="SM00743">
    <property type="entry name" value="Agenet"/>
    <property type="match status" value="2"/>
</dbReference>
<evidence type="ECO:0000259" key="4">
    <source>
        <dbReference type="SMART" id="SM00743"/>
    </source>
</evidence>
<feature type="compositionally biased region" description="Basic residues" evidence="3">
    <location>
        <begin position="249"/>
        <end position="262"/>
    </location>
</feature>
<sequence>MAYTKGSFVEVTSDEPDFHASWYIATFIHQIKPSPISKRAPNNKNRNFTKTSYLLKYHTLFVDANCLHPLTEVVNPSFVRPLPPCSIRRNNSTHEVEVKVVGDEGFEIHDVFEIDDVVDAYYLDGWWVGVVKKVIVDGELNKYVVLLENWGREFEFERSMLRFHVDWIGCRWIMPPKKTPDKELVDINALDDAKNNSKRSVDALITYHRKRFKYAAGSNASVLDHQDSPHVEHVAVIAQNSEAEDANGHQKRKRGRQRKSVVNKRKASTIWCEGVNQDGVTSGAGTTQQDWPFIKRSPIWDTIESLKLYQTPFQKPHFSPLKNMKQDTREGLAIGHIVTYVNLVQRLSDLQVNDSVERFNTNLETVCELEAHGFDVGPIRGHLNELLSLKSKVGRYDDTRKEVEYELIKCGHEMCLVEKEIHLLKEKMVQTESMQKAKDEEIVRLRLKLDLVSNQISDWELAIRELVSTPLCKKIANHVQ</sequence>
<evidence type="ECO:0000256" key="3">
    <source>
        <dbReference type="SAM" id="MobiDB-lite"/>
    </source>
</evidence>
<dbReference type="Proteomes" id="UP001229421">
    <property type="component" value="Unassembled WGS sequence"/>
</dbReference>
<feature type="domain" description="Agenet" evidence="4">
    <location>
        <begin position="1"/>
        <end position="87"/>
    </location>
</feature>
<evidence type="ECO:0000313" key="5">
    <source>
        <dbReference type="EMBL" id="KAK1418916.1"/>
    </source>
</evidence>